<reference evidence="2 4" key="1">
    <citation type="journal article" date="2018" name="BMC Genomics">
        <title>Comparative genomics of the wheat fungal pathogen Pyrenophora tritici-repentis reveals chromosomal variations and genome plasticity.</title>
        <authorList>
            <person name="Moolhuijzen P."/>
            <person name="See P.T."/>
            <person name="Hane J.K."/>
            <person name="Shi G."/>
            <person name="Liu Z."/>
            <person name="Oliver R.P."/>
            <person name="Moffat C.S."/>
        </authorList>
    </citation>
    <scope>NUCLEOTIDE SEQUENCE [LARGE SCALE GENOMIC DNA]</scope>
    <source>
        <strain evidence="2">M4</strain>
    </source>
</reference>
<keyword evidence="5" id="KW-1185">Reference proteome</keyword>
<dbReference type="EMBL" id="NQIK02000007">
    <property type="protein sequence ID" value="KAF7568021.1"/>
    <property type="molecule type" value="Genomic_DNA"/>
</dbReference>
<reference evidence="5" key="4">
    <citation type="journal article" date="2022" name="Microb. Genom.">
        <title>A global pangenome for the wheat fungal pathogen Pyrenophora tritici-repentis and prediction of effector protein structural homology.</title>
        <authorList>
            <person name="Moolhuijzen P.M."/>
            <person name="See P.T."/>
            <person name="Shi G."/>
            <person name="Powell H.R."/>
            <person name="Cockram J."/>
            <person name="Jorgensen L.N."/>
            <person name="Benslimane H."/>
            <person name="Strelkov S.E."/>
            <person name="Turner J."/>
            <person name="Liu Z."/>
            <person name="Moffat C.S."/>
        </authorList>
    </citation>
    <scope>NUCLEOTIDE SEQUENCE [LARGE SCALE GENOMIC DNA]</scope>
</reference>
<dbReference type="OrthoDB" id="3251668at2759"/>
<proteinExistence type="predicted"/>
<comment type="caution">
    <text evidence="3">The sequence shown here is derived from an EMBL/GenBank/DDBJ whole genome shotgun (WGS) entry which is preliminary data.</text>
</comment>
<organism evidence="3 5">
    <name type="scientific">Pyrenophora tritici-repentis</name>
    <dbReference type="NCBI Taxonomy" id="45151"/>
    <lineage>
        <taxon>Eukaryota</taxon>
        <taxon>Fungi</taxon>
        <taxon>Dikarya</taxon>
        <taxon>Ascomycota</taxon>
        <taxon>Pezizomycotina</taxon>
        <taxon>Dothideomycetes</taxon>
        <taxon>Pleosporomycetidae</taxon>
        <taxon>Pleosporales</taxon>
        <taxon>Pleosporineae</taxon>
        <taxon>Pleosporaceae</taxon>
        <taxon>Pyrenophora</taxon>
    </lineage>
</organism>
<dbReference type="Proteomes" id="UP000245464">
    <property type="component" value="Chromosome 7"/>
</dbReference>
<protein>
    <submittedName>
        <fullName evidence="3">Uncharacterized protein</fullName>
    </submittedName>
</protein>
<feature type="compositionally biased region" description="Basic residues" evidence="1">
    <location>
        <begin position="271"/>
        <end position="280"/>
    </location>
</feature>
<reference evidence="3" key="2">
    <citation type="submission" date="2021-05" db="EMBL/GenBank/DDBJ databases">
        <authorList>
            <person name="Moolhuijzen P.M."/>
            <person name="Moffat C.S."/>
        </authorList>
    </citation>
    <scope>NUCLEOTIDE SEQUENCE</scope>
    <source>
        <strain evidence="3">86-124</strain>
    </source>
</reference>
<name>A0A2W1F1U3_9PLEO</name>
<dbReference type="AlphaFoldDB" id="A0A2W1F1U3"/>
<feature type="region of interest" description="Disordered" evidence="1">
    <location>
        <begin position="209"/>
        <end position="305"/>
    </location>
</feature>
<dbReference type="EMBL" id="NRDI02000012">
    <property type="protein sequence ID" value="KAI1512198.1"/>
    <property type="molecule type" value="Genomic_DNA"/>
</dbReference>
<dbReference type="OMA" id="DVYYRCP"/>
<evidence type="ECO:0000313" key="5">
    <source>
        <dbReference type="Proteomes" id="UP000249757"/>
    </source>
</evidence>
<gene>
    <name evidence="3" type="ORF">Ptr86124_009038</name>
    <name evidence="2" type="ORF">PtrM4_126340</name>
</gene>
<evidence type="ECO:0000313" key="3">
    <source>
        <dbReference type="EMBL" id="KAI1512198.1"/>
    </source>
</evidence>
<dbReference type="Proteomes" id="UP000249757">
    <property type="component" value="Unassembled WGS sequence"/>
</dbReference>
<accession>A0A2W1F1U3</accession>
<reference evidence="3" key="3">
    <citation type="journal article" date="2022" name="bioRxiv">
        <title>A global pangenome for the wheat fungal pathogen Pyrenophora tritici-repentis and prediction of effector protein structural homology.</title>
        <authorList>
            <person name="Moolhuijzen P."/>
            <person name="See P.T."/>
            <person name="Shi G."/>
            <person name="Powell H.R."/>
            <person name="Cockram J."/>
            <person name="Jorgensen L.N."/>
            <person name="Benslimane H."/>
            <person name="Strelkov S.E."/>
            <person name="Turner J."/>
            <person name="Liu Z."/>
            <person name="Moffat C.S."/>
        </authorList>
    </citation>
    <scope>NUCLEOTIDE SEQUENCE</scope>
    <source>
        <strain evidence="3">86-124</strain>
    </source>
</reference>
<evidence type="ECO:0000313" key="4">
    <source>
        <dbReference type="Proteomes" id="UP000245464"/>
    </source>
</evidence>
<feature type="compositionally biased region" description="Basic and acidic residues" evidence="1">
    <location>
        <begin position="287"/>
        <end position="297"/>
    </location>
</feature>
<evidence type="ECO:0000313" key="2">
    <source>
        <dbReference type="EMBL" id="KAF7568021.1"/>
    </source>
</evidence>
<evidence type="ECO:0000256" key="1">
    <source>
        <dbReference type="SAM" id="MobiDB-lite"/>
    </source>
</evidence>
<sequence>MEGLEDELDLHYHKGLNPDVYYRCPTLESLEGALRNEVDKNSASFIPTHVVTEFIFAAASTITVPVTQQQSLDALIQPTDYAQSIAVEYALCQDIDGKDRLKVQRAIARSIIEAIQETDGFKYTERSAQNKEGGDGARLKYVCLDSLQNHNRKTNQQKNMSQNGHASEVEVKKGQAGLPTYDCEGAIHVKFSLQRQAINVVYKHNPIHTTHQNDDSLPALATNDDGGPVIDVASEKKPRKRRSKKADAQVQDEFIDGDLDMSTSPEAPKSSVKKTRKRKAAVVAHSRSQDVHQEEQKGSTARISH</sequence>